<keyword evidence="1" id="KW-1133">Transmembrane helix</keyword>
<protein>
    <recommendedName>
        <fullName evidence="4">DeoR faimly transcriptional regulator</fullName>
    </recommendedName>
</protein>
<evidence type="ECO:0000313" key="3">
    <source>
        <dbReference type="Proteomes" id="UP000680304"/>
    </source>
</evidence>
<keyword evidence="1" id="KW-0472">Membrane</keyword>
<proteinExistence type="predicted"/>
<accession>A0ABQ4N699</accession>
<dbReference type="RefSeq" id="WP_213528758.1">
    <property type="nucleotide sequence ID" value="NZ_BOVJ01000068.1"/>
</dbReference>
<gene>
    <name evidence="2" type="ORF">PACILC2_22420</name>
</gene>
<reference evidence="2 3" key="1">
    <citation type="submission" date="2021-04" db="EMBL/GenBank/DDBJ databases">
        <title>Draft genome sequence of Paenibacillus cisolokensis, LC2-13A.</title>
        <authorList>
            <person name="Uke A."/>
            <person name="Chhe C."/>
            <person name="Baramee S."/>
            <person name="Kosugi A."/>
        </authorList>
    </citation>
    <scope>NUCLEOTIDE SEQUENCE [LARGE SCALE GENOMIC DNA]</scope>
    <source>
        <strain evidence="2 3">LC2-13A</strain>
    </source>
</reference>
<keyword evidence="1" id="KW-0812">Transmembrane</keyword>
<comment type="caution">
    <text evidence="2">The sequence shown here is derived from an EMBL/GenBank/DDBJ whole genome shotgun (WGS) entry which is preliminary data.</text>
</comment>
<evidence type="ECO:0000313" key="2">
    <source>
        <dbReference type="EMBL" id="GIQ63674.1"/>
    </source>
</evidence>
<evidence type="ECO:0000256" key="1">
    <source>
        <dbReference type="SAM" id="Phobius"/>
    </source>
</evidence>
<feature type="transmembrane region" description="Helical" evidence="1">
    <location>
        <begin position="6"/>
        <end position="23"/>
    </location>
</feature>
<dbReference type="Proteomes" id="UP000680304">
    <property type="component" value="Unassembled WGS sequence"/>
</dbReference>
<dbReference type="EMBL" id="BOVJ01000068">
    <property type="protein sequence ID" value="GIQ63674.1"/>
    <property type="molecule type" value="Genomic_DNA"/>
</dbReference>
<evidence type="ECO:0008006" key="4">
    <source>
        <dbReference type="Google" id="ProtNLM"/>
    </source>
</evidence>
<sequence length="58" mass="6427">MSAIRWISFGLAAYWAVSLALYMSDVFEPDKWTTIAAMFTSVLFYVALGATLDDEGGR</sequence>
<keyword evidence="3" id="KW-1185">Reference proteome</keyword>
<feature type="transmembrane region" description="Helical" evidence="1">
    <location>
        <begin position="35"/>
        <end position="52"/>
    </location>
</feature>
<name>A0ABQ4N699_9BACL</name>
<organism evidence="2 3">
    <name type="scientific">Paenibacillus cisolokensis</name>
    <dbReference type="NCBI Taxonomy" id="1658519"/>
    <lineage>
        <taxon>Bacteria</taxon>
        <taxon>Bacillati</taxon>
        <taxon>Bacillota</taxon>
        <taxon>Bacilli</taxon>
        <taxon>Bacillales</taxon>
        <taxon>Paenibacillaceae</taxon>
        <taxon>Paenibacillus</taxon>
    </lineage>
</organism>